<evidence type="ECO:0000313" key="7">
    <source>
        <dbReference type="EMBL" id="MDR6246200.1"/>
    </source>
</evidence>
<dbReference type="PANTHER" id="PTHR30629">
    <property type="entry name" value="PROPHAGE INTEGRASE"/>
    <property type="match status" value="1"/>
</dbReference>
<evidence type="ECO:0000256" key="3">
    <source>
        <dbReference type="ARBA" id="ARBA00023125"/>
    </source>
</evidence>
<dbReference type="EMBL" id="JAVDQH010000024">
    <property type="protein sequence ID" value="MDR6246200.1"/>
    <property type="molecule type" value="Genomic_DNA"/>
</dbReference>
<comment type="similarity">
    <text evidence="1">Belongs to the 'phage' integrase family.</text>
</comment>
<evidence type="ECO:0000256" key="5">
    <source>
        <dbReference type="PROSITE-ProRule" id="PRU01248"/>
    </source>
</evidence>
<keyword evidence="8" id="KW-1185">Reference proteome</keyword>
<evidence type="ECO:0000256" key="2">
    <source>
        <dbReference type="ARBA" id="ARBA00022908"/>
    </source>
</evidence>
<dbReference type="Proteomes" id="UP001185028">
    <property type="component" value="Unassembled WGS sequence"/>
</dbReference>
<reference evidence="7 8" key="1">
    <citation type="submission" date="2023-07" db="EMBL/GenBank/DDBJ databases">
        <title>Genomic Encyclopedia of Type Strains, Phase IV (KMG-IV): sequencing the most valuable type-strain genomes for metagenomic binning, comparative biology and taxonomic classification.</title>
        <authorList>
            <person name="Goeker M."/>
        </authorList>
    </citation>
    <scope>NUCLEOTIDE SEQUENCE [LARGE SCALE GENOMIC DNA]</scope>
    <source>
        <strain evidence="7 8">DSM 22170</strain>
    </source>
</reference>
<sequence length="249" mass="29055">MNGKRYKPTKTYDTIEEEEKALTTFKVNKQNKHLATSNSMSVVDMLDYWMKHYVKKKCEATTRYGYNNIISKHMSHYFGNLKLSELRPMHIRNYYDYLGEGKKLSINTIYKHHACIRSALKYGVSQEFTDRNVASAITLSKKKSFEGKAYNNEQMTELLQKVVGTKLEVPVYLAKQLGLRREEVSGLKWKNVDLEQGIINIVEVRTSAGKEVITKQPKMKESKRTLFMPNDLVEVLCKNRKKQEYLKSY</sequence>
<organism evidence="7 8">
    <name type="scientific">Paenibacillus hunanensis</name>
    <dbReference type="NCBI Taxonomy" id="539262"/>
    <lineage>
        <taxon>Bacteria</taxon>
        <taxon>Bacillati</taxon>
        <taxon>Bacillota</taxon>
        <taxon>Bacilli</taxon>
        <taxon>Bacillales</taxon>
        <taxon>Paenibacillaceae</taxon>
        <taxon>Paenibacillus</taxon>
    </lineage>
</organism>
<keyword evidence="2" id="KW-0229">DNA integration</keyword>
<dbReference type="InterPro" id="IPR011010">
    <property type="entry name" value="DNA_brk_join_enz"/>
</dbReference>
<gene>
    <name evidence="7" type="ORF">JOC58_004120</name>
</gene>
<dbReference type="InterPro" id="IPR044068">
    <property type="entry name" value="CB"/>
</dbReference>
<protein>
    <submittedName>
        <fullName evidence="7">Integrase</fullName>
    </submittedName>
</protein>
<evidence type="ECO:0000256" key="1">
    <source>
        <dbReference type="ARBA" id="ARBA00008857"/>
    </source>
</evidence>
<keyword evidence="4" id="KW-0233">DNA recombination</keyword>
<accession>A0ABU1J4N1</accession>
<comment type="caution">
    <text evidence="7">The sequence shown here is derived from an EMBL/GenBank/DDBJ whole genome shotgun (WGS) entry which is preliminary data.</text>
</comment>
<feature type="domain" description="Core-binding (CB)" evidence="6">
    <location>
        <begin position="40"/>
        <end position="124"/>
    </location>
</feature>
<dbReference type="Gene3D" id="1.10.443.10">
    <property type="entry name" value="Intergrase catalytic core"/>
    <property type="match status" value="1"/>
</dbReference>
<evidence type="ECO:0000259" key="6">
    <source>
        <dbReference type="PROSITE" id="PS51900"/>
    </source>
</evidence>
<dbReference type="Gene3D" id="1.10.150.130">
    <property type="match status" value="1"/>
</dbReference>
<dbReference type="InterPro" id="IPR013762">
    <property type="entry name" value="Integrase-like_cat_sf"/>
</dbReference>
<proteinExistence type="inferred from homology"/>
<dbReference type="InterPro" id="IPR004107">
    <property type="entry name" value="Integrase_SAM-like_N"/>
</dbReference>
<evidence type="ECO:0000256" key="4">
    <source>
        <dbReference type="ARBA" id="ARBA00023172"/>
    </source>
</evidence>
<keyword evidence="3 5" id="KW-0238">DNA-binding</keyword>
<name>A0ABU1J4N1_9BACL</name>
<dbReference type="Pfam" id="PF14659">
    <property type="entry name" value="Phage_int_SAM_3"/>
    <property type="match status" value="1"/>
</dbReference>
<dbReference type="SUPFAM" id="SSF56349">
    <property type="entry name" value="DNA breaking-rejoining enzymes"/>
    <property type="match status" value="1"/>
</dbReference>
<dbReference type="PROSITE" id="PS51900">
    <property type="entry name" value="CB"/>
    <property type="match status" value="1"/>
</dbReference>
<evidence type="ECO:0000313" key="8">
    <source>
        <dbReference type="Proteomes" id="UP001185028"/>
    </source>
</evidence>
<dbReference type="InterPro" id="IPR050808">
    <property type="entry name" value="Phage_Integrase"/>
</dbReference>
<dbReference type="PANTHER" id="PTHR30629:SF2">
    <property type="entry name" value="PROPHAGE INTEGRASE INTS-RELATED"/>
    <property type="match status" value="1"/>
</dbReference>
<dbReference type="RefSeq" id="WP_229686001.1">
    <property type="nucleotide sequence ID" value="NZ_BMMB01000013.1"/>
</dbReference>
<dbReference type="InterPro" id="IPR010998">
    <property type="entry name" value="Integrase_recombinase_N"/>
</dbReference>